<reference evidence="1" key="1">
    <citation type="journal article" date="2023" name="Science">
        <title>Elucidation of the pathway for biosynthesis of saponin adjuvants from the soapbark tree.</title>
        <authorList>
            <person name="Reed J."/>
            <person name="Orme A."/>
            <person name="El-Demerdash A."/>
            <person name="Owen C."/>
            <person name="Martin L.B.B."/>
            <person name="Misra R.C."/>
            <person name="Kikuchi S."/>
            <person name="Rejzek M."/>
            <person name="Martin A.C."/>
            <person name="Harkess A."/>
            <person name="Leebens-Mack J."/>
            <person name="Louveau T."/>
            <person name="Stephenson M.J."/>
            <person name="Osbourn A."/>
        </authorList>
    </citation>
    <scope>NUCLEOTIDE SEQUENCE</scope>
    <source>
        <strain evidence="1">S10</strain>
    </source>
</reference>
<protein>
    <submittedName>
        <fullName evidence="1">GAST1 protein-like 5</fullName>
    </submittedName>
</protein>
<name>A0AAD7QFE7_QUISA</name>
<evidence type="ECO:0000313" key="2">
    <source>
        <dbReference type="Proteomes" id="UP001163823"/>
    </source>
</evidence>
<comment type="caution">
    <text evidence="1">The sequence shown here is derived from an EMBL/GenBank/DDBJ whole genome shotgun (WGS) entry which is preliminary data.</text>
</comment>
<dbReference type="AlphaFoldDB" id="A0AAD7QFE7"/>
<evidence type="ECO:0000313" key="1">
    <source>
        <dbReference type="EMBL" id="KAJ7980547.1"/>
    </source>
</evidence>
<keyword evidence="2" id="KW-1185">Reference proteome</keyword>
<dbReference type="KEGG" id="qsa:O6P43_003808"/>
<accession>A0AAD7QFE7</accession>
<dbReference type="EMBL" id="JARAOO010000002">
    <property type="protein sequence ID" value="KAJ7980547.1"/>
    <property type="molecule type" value="Genomic_DNA"/>
</dbReference>
<sequence>MAKLALLPSAFVFTLLLAFSIQLSYIINFLFILIVNTNINKFLYFYFYNHRLVERDRFALNNVARHVIIVVQLLSIGSHVCSSATSVVPNVYVFPQALMVTKKNVHAITTGRLKKENLNVLDFDGIFIIFSFNNHILQFISYFYQLALSQDVAN</sequence>
<dbReference type="Proteomes" id="UP001163823">
    <property type="component" value="Chromosome 2"/>
</dbReference>
<proteinExistence type="predicted"/>
<gene>
    <name evidence="1" type="ORF">O6P43_003808</name>
</gene>
<organism evidence="1 2">
    <name type="scientific">Quillaja saponaria</name>
    <name type="common">Soap bark tree</name>
    <dbReference type="NCBI Taxonomy" id="32244"/>
    <lineage>
        <taxon>Eukaryota</taxon>
        <taxon>Viridiplantae</taxon>
        <taxon>Streptophyta</taxon>
        <taxon>Embryophyta</taxon>
        <taxon>Tracheophyta</taxon>
        <taxon>Spermatophyta</taxon>
        <taxon>Magnoliopsida</taxon>
        <taxon>eudicotyledons</taxon>
        <taxon>Gunneridae</taxon>
        <taxon>Pentapetalae</taxon>
        <taxon>rosids</taxon>
        <taxon>fabids</taxon>
        <taxon>Fabales</taxon>
        <taxon>Quillajaceae</taxon>
        <taxon>Quillaja</taxon>
    </lineage>
</organism>